<sequence>MEVTPGVPGWLLLGYKENLRVLRDQTHFSADPRPWGDDAAPVRGAALARDGDDHQRLRLPIVEALASVGTPHLVPVVERVAVRLIGRVGAKGAADLVGQYAAPLPALVLNELLGLPDSYGHLLADLTDRLRGDDARRAATAAPAVRAYFLGLVARKRAAPGRDVTSALLEHPHGLTDDEAVEALRLLWATGLEPTTHLIGNALRLLVEDRRVWTAYLGGTLTPEDLLDYVMWTDPPVRVLAGRYARTDLRFSGTRIRRGDPLLFAFGAAHSDPSVAGDSGTAMDQLAGNRAHLSWGAGAHRCPATSLTQELVRTALDTALDRMRDMVAVVGPAGPRRRASPGAHGLEELPVRFTPTGESEPVAAAEPDVRGASRRRKRRPAARGARYQAPFAEKPHEPDPLERLLETWTPGAEPREPIPPWAQPASGSTTTSSGWTLPGSSRRGCSPPRRWWSK</sequence>
<dbReference type="GO" id="GO:0004497">
    <property type="term" value="F:monooxygenase activity"/>
    <property type="evidence" value="ECO:0007669"/>
    <property type="project" value="InterPro"/>
</dbReference>
<dbReference type="PROSITE" id="PS00086">
    <property type="entry name" value="CYTOCHROME_P450"/>
    <property type="match status" value="1"/>
</dbReference>
<dbReference type="SUPFAM" id="SSF48264">
    <property type="entry name" value="Cytochrome P450"/>
    <property type="match status" value="1"/>
</dbReference>
<dbReference type="PRINTS" id="PR00359">
    <property type="entry name" value="BP450"/>
</dbReference>
<feature type="compositionally biased region" description="Basic and acidic residues" evidence="2">
    <location>
        <begin position="393"/>
        <end position="405"/>
    </location>
</feature>
<dbReference type="GO" id="GO:0020037">
    <property type="term" value="F:heme binding"/>
    <property type="evidence" value="ECO:0007669"/>
    <property type="project" value="InterPro"/>
</dbReference>
<accession>A0A975QHU6</accession>
<feature type="compositionally biased region" description="Low complexity" evidence="2">
    <location>
        <begin position="426"/>
        <end position="454"/>
    </location>
</feature>
<dbReference type="PANTHER" id="PTHR46696">
    <property type="entry name" value="P450, PUTATIVE (EUROFUNG)-RELATED"/>
    <property type="match status" value="1"/>
</dbReference>
<dbReference type="EMBL" id="CP074402">
    <property type="protein sequence ID" value="QVJ00231.1"/>
    <property type="molecule type" value="Genomic_DNA"/>
</dbReference>
<gene>
    <name evidence="3" type="ORF">KGD82_15640</name>
</gene>
<comment type="similarity">
    <text evidence="1">Belongs to the cytochrome P450 family.</text>
</comment>
<evidence type="ECO:0000256" key="2">
    <source>
        <dbReference type="SAM" id="MobiDB-lite"/>
    </source>
</evidence>
<dbReference type="PANTHER" id="PTHR46696:SF1">
    <property type="entry name" value="CYTOCHROME P450 YJIB-RELATED"/>
    <property type="match status" value="1"/>
</dbReference>
<organism evidence="3 4">
    <name type="scientific">Nocardiopsis eucommiae</name>
    <dbReference type="NCBI Taxonomy" id="2831970"/>
    <lineage>
        <taxon>Bacteria</taxon>
        <taxon>Bacillati</taxon>
        <taxon>Actinomycetota</taxon>
        <taxon>Actinomycetes</taxon>
        <taxon>Streptosporangiales</taxon>
        <taxon>Nocardiopsidaceae</taxon>
        <taxon>Nocardiopsis</taxon>
    </lineage>
</organism>
<evidence type="ECO:0000313" key="4">
    <source>
        <dbReference type="Proteomes" id="UP000682416"/>
    </source>
</evidence>
<dbReference type="Proteomes" id="UP000682416">
    <property type="component" value="Chromosome"/>
</dbReference>
<reference evidence="3" key="1">
    <citation type="submission" date="2021-05" db="EMBL/GenBank/DDBJ databases">
        <authorList>
            <person name="Kaiqin L."/>
            <person name="Jian G."/>
        </authorList>
    </citation>
    <scope>NUCLEOTIDE SEQUENCE</scope>
    <source>
        <strain evidence="3">HDS5</strain>
    </source>
</reference>
<dbReference type="InterPro" id="IPR036396">
    <property type="entry name" value="Cyt_P450_sf"/>
</dbReference>
<dbReference type="InterPro" id="IPR002397">
    <property type="entry name" value="Cyt_P450_B"/>
</dbReference>
<name>A0A975QHU6_9ACTN</name>
<evidence type="ECO:0000313" key="3">
    <source>
        <dbReference type="EMBL" id="QVJ00231.1"/>
    </source>
</evidence>
<protein>
    <submittedName>
        <fullName evidence="3">Cytochrome P450</fullName>
    </submittedName>
</protein>
<dbReference type="InterPro" id="IPR017972">
    <property type="entry name" value="Cyt_P450_CS"/>
</dbReference>
<dbReference type="Gene3D" id="1.10.630.10">
    <property type="entry name" value="Cytochrome P450"/>
    <property type="match status" value="1"/>
</dbReference>
<evidence type="ECO:0000256" key="1">
    <source>
        <dbReference type="ARBA" id="ARBA00010617"/>
    </source>
</evidence>
<feature type="compositionally biased region" description="Basic residues" evidence="2">
    <location>
        <begin position="372"/>
        <end position="381"/>
    </location>
</feature>
<feature type="region of interest" description="Disordered" evidence="2">
    <location>
        <begin position="331"/>
        <end position="454"/>
    </location>
</feature>
<dbReference type="GO" id="GO:0005506">
    <property type="term" value="F:iron ion binding"/>
    <property type="evidence" value="ECO:0007669"/>
    <property type="project" value="InterPro"/>
</dbReference>
<dbReference type="GO" id="GO:0016705">
    <property type="term" value="F:oxidoreductase activity, acting on paired donors, with incorporation or reduction of molecular oxygen"/>
    <property type="evidence" value="ECO:0007669"/>
    <property type="project" value="InterPro"/>
</dbReference>
<dbReference type="KEGG" id="nec:KGD82_15640"/>
<keyword evidence="4" id="KW-1185">Reference proteome</keyword>
<dbReference type="AlphaFoldDB" id="A0A975QHU6"/>
<proteinExistence type="inferred from homology"/>